<sequence length="50" mass="6022">MLVGVCTIVARCRSRMFICRSFCVYLHYHHSYIVYMFVSHSFICLMREIV</sequence>
<reference evidence="1 2" key="1">
    <citation type="journal article" date="2008" name="Nature">
        <title>The genome of Laccaria bicolor provides insights into mycorrhizal symbiosis.</title>
        <authorList>
            <person name="Martin F."/>
            <person name="Aerts A."/>
            <person name="Ahren D."/>
            <person name="Brun A."/>
            <person name="Danchin E.G.J."/>
            <person name="Duchaussoy F."/>
            <person name="Gibon J."/>
            <person name="Kohler A."/>
            <person name="Lindquist E."/>
            <person name="Pereda V."/>
            <person name="Salamov A."/>
            <person name="Shapiro H.J."/>
            <person name="Wuyts J."/>
            <person name="Blaudez D."/>
            <person name="Buee M."/>
            <person name="Brokstein P."/>
            <person name="Canbaeck B."/>
            <person name="Cohen D."/>
            <person name="Courty P.E."/>
            <person name="Coutinho P.M."/>
            <person name="Delaruelle C."/>
            <person name="Detter J.C."/>
            <person name="Deveau A."/>
            <person name="DiFazio S."/>
            <person name="Duplessis S."/>
            <person name="Fraissinet-Tachet L."/>
            <person name="Lucic E."/>
            <person name="Frey-Klett P."/>
            <person name="Fourrey C."/>
            <person name="Feussner I."/>
            <person name="Gay G."/>
            <person name="Grimwood J."/>
            <person name="Hoegger P.J."/>
            <person name="Jain P."/>
            <person name="Kilaru S."/>
            <person name="Labbe J."/>
            <person name="Lin Y.C."/>
            <person name="Legue V."/>
            <person name="Le Tacon F."/>
            <person name="Marmeisse R."/>
            <person name="Melayah D."/>
            <person name="Montanini B."/>
            <person name="Muratet M."/>
            <person name="Nehls U."/>
            <person name="Niculita-Hirzel H."/>
            <person name="Oudot-Le Secq M.P."/>
            <person name="Peter M."/>
            <person name="Quesneville H."/>
            <person name="Rajashekar B."/>
            <person name="Reich M."/>
            <person name="Rouhier N."/>
            <person name="Schmutz J."/>
            <person name="Yin T."/>
            <person name="Chalot M."/>
            <person name="Henrissat B."/>
            <person name="Kuees U."/>
            <person name="Lucas S."/>
            <person name="Van de Peer Y."/>
            <person name="Podila G.K."/>
            <person name="Polle A."/>
            <person name="Pukkila P.J."/>
            <person name="Richardson P.M."/>
            <person name="Rouze P."/>
            <person name="Sanders I.R."/>
            <person name="Stajich J.E."/>
            <person name="Tunlid A."/>
            <person name="Tuskan G."/>
            <person name="Grigoriev I.V."/>
        </authorList>
    </citation>
    <scope>NUCLEOTIDE SEQUENCE [LARGE SCALE GENOMIC DNA]</scope>
    <source>
        <strain evidence="2">S238N-H82 / ATCC MYA-4686</strain>
    </source>
</reference>
<evidence type="ECO:0000313" key="2">
    <source>
        <dbReference type="Proteomes" id="UP000001194"/>
    </source>
</evidence>
<proteinExistence type="predicted"/>
<dbReference type="KEGG" id="lbc:LACBIDRAFT_309871"/>
<keyword evidence="2" id="KW-1185">Reference proteome</keyword>
<name>B0DT85_LACBS</name>
<accession>B0DT85</accession>
<dbReference type="RefSeq" id="XP_001887121.1">
    <property type="nucleotide sequence ID" value="XM_001887086.1"/>
</dbReference>
<protein>
    <submittedName>
        <fullName evidence="1">Predicted protein</fullName>
    </submittedName>
</protein>
<dbReference type="EMBL" id="DS547132">
    <property type="protein sequence ID" value="EDR02176.1"/>
    <property type="molecule type" value="Genomic_DNA"/>
</dbReference>
<dbReference type="GeneID" id="6082746"/>
<gene>
    <name evidence="1" type="ORF">LACBIDRAFT_309871</name>
</gene>
<evidence type="ECO:0000313" key="1">
    <source>
        <dbReference type="EMBL" id="EDR02176.1"/>
    </source>
</evidence>
<organism evidence="2">
    <name type="scientific">Laccaria bicolor (strain S238N-H82 / ATCC MYA-4686)</name>
    <name type="common">Bicoloured deceiver</name>
    <name type="synonym">Laccaria laccata var. bicolor</name>
    <dbReference type="NCBI Taxonomy" id="486041"/>
    <lineage>
        <taxon>Eukaryota</taxon>
        <taxon>Fungi</taxon>
        <taxon>Dikarya</taxon>
        <taxon>Basidiomycota</taxon>
        <taxon>Agaricomycotina</taxon>
        <taxon>Agaricomycetes</taxon>
        <taxon>Agaricomycetidae</taxon>
        <taxon>Agaricales</taxon>
        <taxon>Agaricineae</taxon>
        <taxon>Hydnangiaceae</taxon>
        <taxon>Laccaria</taxon>
    </lineage>
</organism>
<dbReference type="AlphaFoldDB" id="B0DT85"/>
<dbReference type="InParanoid" id="B0DT85"/>
<dbReference type="HOGENOM" id="CLU_3125311_0_0_1"/>
<dbReference type="Proteomes" id="UP000001194">
    <property type="component" value="Unassembled WGS sequence"/>
</dbReference>